<dbReference type="Proteomes" id="UP000613580">
    <property type="component" value="Unassembled WGS sequence"/>
</dbReference>
<dbReference type="EMBL" id="JACAZE010000005">
    <property type="protein sequence ID" value="KAF7317073.1"/>
    <property type="molecule type" value="Genomic_DNA"/>
</dbReference>
<dbReference type="PROSITE" id="PS51354">
    <property type="entry name" value="GLUTAREDOXIN_2"/>
    <property type="match status" value="1"/>
</dbReference>
<dbReference type="GO" id="GO:0005759">
    <property type="term" value="C:mitochondrial matrix"/>
    <property type="evidence" value="ECO:0007669"/>
    <property type="project" value="TreeGrafter"/>
</dbReference>
<feature type="domain" description="Glutaredoxin" evidence="7">
    <location>
        <begin position="43"/>
        <end position="110"/>
    </location>
</feature>
<dbReference type="InterPro" id="IPR033658">
    <property type="entry name" value="GRX_PICOT-like"/>
</dbReference>
<dbReference type="SUPFAM" id="SSF52833">
    <property type="entry name" value="Thioredoxin-like"/>
    <property type="match status" value="1"/>
</dbReference>
<keyword evidence="3" id="KW-0408">Iron</keyword>
<dbReference type="Gene3D" id="3.40.30.10">
    <property type="entry name" value="Glutaredoxin"/>
    <property type="match status" value="1"/>
</dbReference>
<dbReference type="InterPro" id="IPR002109">
    <property type="entry name" value="Glutaredoxin"/>
</dbReference>
<dbReference type="InterPro" id="IPR004480">
    <property type="entry name" value="Monothiol_GRX-rel"/>
</dbReference>
<reference evidence="8" key="1">
    <citation type="submission" date="2020-05" db="EMBL/GenBank/DDBJ databases">
        <title>Mycena genomes resolve the evolution of fungal bioluminescence.</title>
        <authorList>
            <person name="Tsai I.J."/>
        </authorList>
    </citation>
    <scope>NUCLEOTIDE SEQUENCE</scope>
    <source>
        <strain evidence="8">110903Hualien_Pintung</strain>
    </source>
</reference>
<keyword evidence="4" id="KW-0411">Iron-sulfur</keyword>
<keyword evidence="1" id="KW-0001">2Fe-2S</keyword>
<dbReference type="InterPro" id="IPR036249">
    <property type="entry name" value="Thioredoxin-like_sf"/>
</dbReference>
<keyword evidence="2" id="KW-0479">Metal-binding</keyword>
<dbReference type="NCBIfam" id="TIGR00365">
    <property type="entry name" value="Grx4 family monothiol glutaredoxin"/>
    <property type="match status" value="1"/>
</dbReference>
<gene>
    <name evidence="8" type="ORF">HMN09_00441900</name>
</gene>
<keyword evidence="5" id="KW-0676">Redox-active center</keyword>
<dbReference type="GO" id="GO:0044571">
    <property type="term" value="P:[2Fe-2S] cluster assembly"/>
    <property type="evidence" value="ECO:0007669"/>
    <property type="project" value="UniProtKB-ARBA"/>
</dbReference>
<dbReference type="OrthoDB" id="415696at2759"/>
<dbReference type="Pfam" id="PF00462">
    <property type="entry name" value="Glutaredoxin"/>
    <property type="match status" value="1"/>
</dbReference>
<evidence type="ECO:0000256" key="1">
    <source>
        <dbReference type="ARBA" id="ARBA00022714"/>
    </source>
</evidence>
<dbReference type="CDD" id="cd03028">
    <property type="entry name" value="GRX_PICOT_like"/>
    <property type="match status" value="1"/>
</dbReference>
<name>A0A8H6WJD7_MYCCL</name>
<dbReference type="GO" id="GO:0015036">
    <property type="term" value="F:disulfide oxidoreductase activity"/>
    <property type="evidence" value="ECO:0007669"/>
    <property type="project" value="UniProtKB-ARBA"/>
</dbReference>
<evidence type="ECO:0000256" key="4">
    <source>
        <dbReference type="ARBA" id="ARBA00023014"/>
    </source>
</evidence>
<comment type="caution">
    <text evidence="8">The sequence shown here is derived from an EMBL/GenBank/DDBJ whole genome shotgun (WGS) entry which is preliminary data.</text>
</comment>
<proteinExistence type="predicted"/>
<dbReference type="AlphaFoldDB" id="A0A8H6WJD7"/>
<evidence type="ECO:0000313" key="9">
    <source>
        <dbReference type="Proteomes" id="UP000613580"/>
    </source>
</evidence>
<organism evidence="8 9">
    <name type="scientific">Mycena chlorophos</name>
    <name type="common">Agaric fungus</name>
    <name type="synonym">Agaricus chlorophos</name>
    <dbReference type="NCBI Taxonomy" id="658473"/>
    <lineage>
        <taxon>Eukaryota</taxon>
        <taxon>Fungi</taxon>
        <taxon>Dikarya</taxon>
        <taxon>Basidiomycota</taxon>
        <taxon>Agaricomycotina</taxon>
        <taxon>Agaricomycetes</taxon>
        <taxon>Agaricomycetidae</taxon>
        <taxon>Agaricales</taxon>
        <taxon>Marasmiineae</taxon>
        <taxon>Mycenaceae</taxon>
        <taxon>Mycena</taxon>
    </lineage>
</organism>
<evidence type="ECO:0000259" key="7">
    <source>
        <dbReference type="Pfam" id="PF00462"/>
    </source>
</evidence>
<sequence length="166" mass="18079">MFTLRASRAALRPSLQALIHRHARLLSQEARSKIQAAVDEKPVVLFMKGTPAAPECGFSRAAVQILGLQQVPAEKVSTYNVLADPELRSGIKEFSDWPTIPQLYVNGQFVGGADILISMHQSGELETFLGMSVHLQRPTSTHLCAEDAQVIPKYEKSVEDATAPAA</sequence>
<evidence type="ECO:0000313" key="8">
    <source>
        <dbReference type="EMBL" id="KAF7317073.1"/>
    </source>
</evidence>
<evidence type="ECO:0000256" key="6">
    <source>
        <dbReference type="ARBA" id="ARBA00067618"/>
    </source>
</evidence>
<evidence type="ECO:0000256" key="5">
    <source>
        <dbReference type="ARBA" id="ARBA00023284"/>
    </source>
</evidence>
<evidence type="ECO:0000256" key="3">
    <source>
        <dbReference type="ARBA" id="ARBA00023004"/>
    </source>
</evidence>
<protein>
    <recommendedName>
        <fullName evidence="6">Monothiol glutaredoxin-5, mitochondrial</fullName>
    </recommendedName>
</protein>
<dbReference type="PANTHER" id="PTHR10293">
    <property type="entry name" value="GLUTAREDOXIN FAMILY MEMBER"/>
    <property type="match status" value="1"/>
</dbReference>
<dbReference type="GO" id="GO:0051537">
    <property type="term" value="F:2 iron, 2 sulfur cluster binding"/>
    <property type="evidence" value="ECO:0007669"/>
    <property type="project" value="UniProtKB-KW"/>
</dbReference>
<keyword evidence="9" id="KW-1185">Reference proteome</keyword>
<dbReference type="PANTHER" id="PTHR10293:SF16">
    <property type="entry name" value="GLUTAREDOXIN-RELATED PROTEIN 5, MITOCHONDRIAL"/>
    <property type="match status" value="1"/>
</dbReference>
<evidence type="ECO:0000256" key="2">
    <source>
        <dbReference type="ARBA" id="ARBA00022723"/>
    </source>
</evidence>
<accession>A0A8H6WJD7</accession>
<dbReference type="GO" id="GO:0046872">
    <property type="term" value="F:metal ion binding"/>
    <property type="evidence" value="ECO:0007669"/>
    <property type="project" value="UniProtKB-KW"/>
</dbReference>
<dbReference type="FunFam" id="3.40.30.10:FF:000005">
    <property type="entry name" value="Glutaredoxin 5"/>
    <property type="match status" value="1"/>
</dbReference>